<dbReference type="InterPro" id="IPR000182">
    <property type="entry name" value="GNAT_dom"/>
</dbReference>
<dbReference type="InterPro" id="IPR050769">
    <property type="entry name" value="NAT_camello-type"/>
</dbReference>
<keyword evidence="3" id="KW-0812">Transmembrane</keyword>
<evidence type="ECO:0000256" key="4">
    <source>
        <dbReference type="ARBA" id="ARBA00022989"/>
    </source>
</evidence>
<keyword evidence="2" id="KW-0808">Transferase</keyword>
<dbReference type="PANTHER" id="PTHR13947">
    <property type="entry name" value="GNAT FAMILY N-ACETYLTRANSFERASE"/>
    <property type="match status" value="1"/>
</dbReference>
<keyword evidence="4" id="KW-1133">Transmembrane helix</keyword>
<evidence type="ECO:0000313" key="12">
    <source>
        <dbReference type="Proteomes" id="UP000177159"/>
    </source>
</evidence>
<evidence type="ECO:0000256" key="2">
    <source>
        <dbReference type="ARBA" id="ARBA00022679"/>
    </source>
</evidence>
<dbReference type="InterPro" id="IPR016181">
    <property type="entry name" value="Acyl_CoA_acyltransferase"/>
</dbReference>
<evidence type="ECO:0000256" key="3">
    <source>
        <dbReference type="ARBA" id="ARBA00022692"/>
    </source>
</evidence>
<keyword evidence="5" id="KW-0472">Membrane</keyword>
<dbReference type="AlphaFoldDB" id="A0A1F7GUE7"/>
<comment type="similarity">
    <text evidence="8">Belongs to the camello family.</text>
</comment>
<evidence type="ECO:0000256" key="8">
    <source>
        <dbReference type="ARBA" id="ARBA00038470"/>
    </source>
</evidence>
<comment type="function">
    <text evidence="7">Probable acetyltransferase.</text>
</comment>
<comment type="subcellular location">
    <subcellularLocation>
        <location evidence="1">Membrane</location>
    </subcellularLocation>
</comment>
<dbReference type="Gene3D" id="3.40.630.30">
    <property type="match status" value="1"/>
</dbReference>
<dbReference type="PROSITE" id="PS51186">
    <property type="entry name" value="GNAT"/>
    <property type="match status" value="1"/>
</dbReference>
<reference evidence="11 12" key="1">
    <citation type="journal article" date="2016" name="Nat. Commun.">
        <title>Thousands of microbial genomes shed light on interconnected biogeochemical processes in an aquifer system.</title>
        <authorList>
            <person name="Anantharaman K."/>
            <person name="Brown C.T."/>
            <person name="Hug L.A."/>
            <person name="Sharon I."/>
            <person name="Castelle C.J."/>
            <person name="Probst A.J."/>
            <person name="Thomas B.C."/>
            <person name="Singh A."/>
            <person name="Wilkins M.J."/>
            <person name="Karaoz U."/>
            <person name="Brodie E.L."/>
            <person name="Williams K.H."/>
            <person name="Hubbard S.S."/>
            <person name="Banfield J.F."/>
        </authorList>
    </citation>
    <scope>NUCLEOTIDE SEQUENCE [LARGE SCALE GENOMIC DNA]</scope>
</reference>
<evidence type="ECO:0000256" key="1">
    <source>
        <dbReference type="ARBA" id="ARBA00004370"/>
    </source>
</evidence>
<dbReference type="CDD" id="cd04301">
    <property type="entry name" value="NAT_SF"/>
    <property type="match status" value="1"/>
</dbReference>
<comment type="caution">
    <text evidence="11">The sequence shown here is derived from an EMBL/GenBank/DDBJ whole genome shotgun (WGS) entry which is preliminary data.</text>
</comment>
<dbReference type="Pfam" id="PF00583">
    <property type="entry name" value="Acetyltransf_1"/>
    <property type="match status" value="1"/>
</dbReference>
<sequence>MRFYTSKGKNKEMVAFSDREWSIADKNHFGKSGRWIEDVHYIRAVDDNVILGILHYCIKAGVMEIVSIVVSHSMHRQGIGRALIEKAEKIAKQKGVHKIFLTTGVGWDAINFYEKLGYQNTGELKKHYLMQDWLIFSKELK</sequence>
<dbReference type="GO" id="GO:0008080">
    <property type="term" value="F:N-acetyltransferase activity"/>
    <property type="evidence" value="ECO:0007669"/>
    <property type="project" value="InterPro"/>
</dbReference>
<evidence type="ECO:0000256" key="6">
    <source>
        <dbReference type="ARBA" id="ARBA00023315"/>
    </source>
</evidence>
<dbReference type="PANTHER" id="PTHR13947:SF51">
    <property type="entry name" value="N-ACETYLTRANSFERASE 14-RELATED"/>
    <property type="match status" value="1"/>
</dbReference>
<evidence type="ECO:0000259" key="10">
    <source>
        <dbReference type="PROSITE" id="PS51186"/>
    </source>
</evidence>
<feature type="domain" description="N-acetyltransferase" evidence="10">
    <location>
        <begin position="1"/>
        <end position="141"/>
    </location>
</feature>
<proteinExistence type="inferred from homology"/>
<dbReference type="EMBL" id="MFZM01000040">
    <property type="protein sequence ID" value="OGK22588.1"/>
    <property type="molecule type" value="Genomic_DNA"/>
</dbReference>
<evidence type="ECO:0000256" key="7">
    <source>
        <dbReference type="ARBA" id="ARBA00037582"/>
    </source>
</evidence>
<dbReference type="Proteomes" id="UP000177159">
    <property type="component" value="Unassembled WGS sequence"/>
</dbReference>
<keyword evidence="6" id="KW-0012">Acyltransferase</keyword>
<protein>
    <recommendedName>
        <fullName evidence="9">Probable N-acetyltransferase 14</fullName>
    </recommendedName>
</protein>
<evidence type="ECO:0000256" key="5">
    <source>
        <dbReference type="ARBA" id="ARBA00023136"/>
    </source>
</evidence>
<organism evidence="11 12">
    <name type="scientific">Candidatus Roizmanbacteria bacterium RIFCSPHIGHO2_02_FULL_37_24</name>
    <dbReference type="NCBI Taxonomy" id="1802037"/>
    <lineage>
        <taxon>Bacteria</taxon>
        <taxon>Candidatus Roizmaniibacteriota</taxon>
    </lineage>
</organism>
<accession>A0A1F7GUE7</accession>
<dbReference type="GO" id="GO:0016020">
    <property type="term" value="C:membrane"/>
    <property type="evidence" value="ECO:0007669"/>
    <property type="project" value="UniProtKB-SubCell"/>
</dbReference>
<dbReference type="SUPFAM" id="SSF55729">
    <property type="entry name" value="Acyl-CoA N-acyltransferases (Nat)"/>
    <property type="match status" value="1"/>
</dbReference>
<evidence type="ECO:0000313" key="11">
    <source>
        <dbReference type="EMBL" id="OGK22588.1"/>
    </source>
</evidence>
<gene>
    <name evidence="11" type="ORF">A3C24_04645</name>
</gene>
<evidence type="ECO:0000256" key="9">
    <source>
        <dbReference type="ARBA" id="ARBA00040241"/>
    </source>
</evidence>
<name>A0A1F7GUE7_9BACT</name>